<keyword evidence="3" id="KW-1185">Reference proteome</keyword>
<evidence type="ECO:0000313" key="3">
    <source>
        <dbReference type="Proteomes" id="UP001362999"/>
    </source>
</evidence>
<dbReference type="AlphaFoldDB" id="A0AAV9ZEC7"/>
<sequence length="112" mass="13382">MQENSDLQGSTAEKELSRALQYGEMMKGLAADLQVQKRRGVLRLDDITPEDREEFRRAMWARRRRERMDEKARQCREMRAKRPVDYASLPMNRRPIRRIVRSEAAKARRRGH</sequence>
<dbReference type="EMBL" id="JAWWNJ010000159">
    <property type="protein sequence ID" value="KAK6980526.1"/>
    <property type="molecule type" value="Genomic_DNA"/>
</dbReference>
<gene>
    <name evidence="2" type="ORF">R3P38DRAFT_2809190</name>
</gene>
<accession>A0AAV9ZEC7</accession>
<proteinExistence type="predicted"/>
<name>A0AAV9ZEC7_9AGAR</name>
<reference evidence="2 3" key="1">
    <citation type="journal article" date="2024" name="J Genomics">
        <title>Draft genome sequencing and assembly of Favolaschia claudopus CIRM-BRFM 2984 isolated from oak limbs.</title>
        <authorList>
            <person name="Navarro D."/>
            <person name="Drula E."/>
            <person name="Chaduli D."/>
            <person name="Cazenave R."/>
            <person name="Ahrendt S."/>
            <person name="Wang J."/>
            <person name="Lipzen A."/>
            <person name="Daum C."/>
            <person name="Barry K."/>
            <person name="Grigoriev I.V."/>
            <person name="Favel A."/>
            <person name="Rosso M.N."/>
            <person name="Martin F."/>
        </authorList>
    </citation>
    <scope>NUCLEOTIDE SEQUENCE [LARGE SCALE GENOMIC DNA]</scope>
    <source>
        <strain evidence="2 3">CIRM-BRFM 2984</strain>
    </source>
</reference>
<evidence type="ECO:0000256" key="1">
    <source>
        <dbReference type="SAM" id="MobiDB-lite"/>
    </source>
</evidence>
<evidence type="ECO:0000313" key="2">
    <source>
        <dbReference type="EMBL" id="KAK6980526.1"/>
    </source>
</evidence>
<feature type="compositionally biased region" description="Basic and acidic residues" evidence="1">
    <location>
        <begin position="66"/>
        <end position="84"/>
    </location>
</feature>
<protein>
    <submittedName>
        <fullName evidence="2">Uncharacterized protein</fullName>
    </submittedName>
</protein>
<feature type="region of interest" description="Disordered" evidence="1">
    <location>
        <begin position="66"/>
        <end position="90"/>
    </location>
</feature>
<comment type="caution">
    <text evidence="2">The sequence shown here is derived from an EMBL/GenBank/DDBJ whole genome shotgun (WGS) entry which is preliminary data.</text>
</comment>
<organism evidence="2 3">
    <name type="scientific">Favolaschia claudopus</name>
    <dbReference type="NCBI Taxonomy" id="2862362"/>
    <lineage>
        <taxon>Eukaryota</taxon>
        <taxon>Fungi</taxon>
        <taxon>Dikarya</taxon>
        <taxon>Basidiomycota</taxon>
        <taxon>Agaricomycotina</taxon>
        <taxon>Agaricomycetes</taxon>
        <taxon>Agaricomycetidae</taxon>
        <taxon>Agaricales</taxon>
        <taxon>Marasmiineae</taxon>
        <taxon>Mycenaceae</taxon>
        <taxon>Favolaschia</taxon>
    </lineage>
</organism>
<dbReference type="Proteomes" id="UP001362999">
    <property type="component" value="Unassembled WGS sequence"/>
</dbReference>